<keyword evidence="3 6" id="KW-0812">Transmembrane</keyword>
<accession>A0A486U271</accession>
<dbReference type="PANTHER" id="PTHR43124:SF3">
    <property type="entry name" value="CHLORAMPHENICOL EFFLUX PUMP RV0191"/>
    <property type="match status" value="1"/>
</dbReference>
<dbReference type="AlphaFoldDB" id="A0A486U271"/>
<keyword evidence="4 6" id="KW-1133">Transmembrane helix</keyword>
<feature type="domain" description="Major facilitator superfamily (MFS) profile" evidence="7">
    <location>
        <begin position="22"/>
        <end position="396"/>
    </location>
</feature>
<evidence type="ECO:0000256" key="6">
    <source>
        <dbReference type="SAM" id="Phobius"/>
    </source>
</evidence>
<feature type="transmembrane region" description="Helical" evidence="6">
    <location>
        <begin position="308"/>
        <end position="326"/>
    </location>
</feature>
<feature type="transmembrane region" description="Helical" evidence="6">
    <location>
        <begin position="113"/>
        <end position="134"/>
    </location>
</feature>
<dbReference type="PROSITE" id="PS50850">
    <property type="entry name" value="MFS"/>
    <property type="match status" value="1"/>
</dbReference>
<reference evidence="8 11" key="1">
    <citation type="submission" date="2014-10" db="EMBL/GenBank/DDBJ databases">
        <title>Plasmid movement, recombination, and chromosomal integration amongst multidrug resistant commensal Escherichia coli clones within a single commercial turkey flock.</title>
        <authorList>
            <person name="Lang K."/>
            <person name="Dorn K."/>
            <person name="Danzeisen J."/>
            <person name="Johnson T."/>
        </authorList>
    </citation>
    <scope>NUCLEOTIDE SEQUENCE [LARGE SCALE GENOMIC DNA]</scope>
    <source>
        <strain evidence="8 11">UMNturkey9</strain>
    </source>
</reference>
<dbReference type="PANTHER" id="PTHR43124">
    <property type="entry name" value="PURINE EFFLUX PUMP PBUE"/>
    <property type="match status" value="1"/>
</dbReference>
<name>A0A486U271_KLEPN</name>
<evidence type="ECO:0000256" key="3">
    <source>
        <dbReference type="ARBA" id="ARBA00022692"/>
    </source>
</evidence>
<feature type="transmembrane region" description="Helical" evidence="6">
    <location>
        <begin position="219"/>
        <end position="240"/>
    </location>
</feature>
<dbReference type="GO" id="GO:0005886">
    <property type="term" value="C:plasma membrane"/>
    <property type="evidence" value="ECO:0007669"/>
    <property type="project" value="UniProtKB-SubCell"/>
</dbReference>
<feature type="transmembrane region" description="Helical" evidence="6">
    <location>
        <begin position="374"/>
        <end position="392"/>
    </location>
</feature>
<dbReference type="InterPro" id="IPR050189">
    <property type="entry name" value="MFS_Efflux_Transporters"/>
</dbReference>
<sequence length="399" mass="41676">MLSQTKSMDQEKTVPSSGLLLAMLALGSGGLCIGTGEFAPMSLLPDLAAGTSVSVPAAGAYISSYAAGVVIGAPALAVLAARWPRKVLLMTLLVIAVIGYALSALSWNYSSLMVARFISGLPHGAWYGVAALVAASMVPENQKARYIGYVMLGLGIANVAGVPLVTWAGQELGWRMSFTFVCLGIVLTGLMVSLFVPGIAPDKNATPLKELSALRSPQVLMAFGVASVGFAGMFAVYSFITPALTQVSGFSLNHVPWILVLWGMGMVTGNIVGGRLADKALIPAIYGMIVWNIIFLGLFALLAQWKGSVLFTIFMLGNGFALVPALQAHMMNIAGDAQTLASSLTHSAFNISNALGASFGGLAIAYGGSWVSTGWVGVCFSFIGLILMYLSVRMTRKTT</sequence>
<dbReference type="GO" id="GO:0022857">
    <property type="term" value="F:transmembrane transporter activity"/>
    <property type="evidence" value="ECO:0007669"/>
    <property type="project" value="InterPro"/>
</dbReference>
<feature type="transmembrane region" description="Helical" evidence="6">
    <location>
        <begin position="347"/>
        <end position="368"/>
    </location>
</feature>
<dbReference type="RefSeq" id="WP_009307872.1">
    <property type="nucleotide sequence ID" value="NZ_BDLG01000036.1"/>
</dbReference>
<dbReference type="Gene3D" id="1.20.1250.20">
    <property type="entry name" value="MFS general substrate transporter like domains"/>
    <property type="match status" value="2"/>
</dbReference>
<feature type="transmembrane region" description="Helical" evidence="6">
    <location>
        <begin position="255"/>
        <end position="273"/>
    </location>
</feature>
<dbReference type="InterPro" id="IPR020846">
    <property type="entry name" value="MFS_dom"/>
</dbReference>
<feature type="transmembrane region" description="Helical" evidence="6">
    <location>
        <begin position="280"/>
        <end position="302"/>
    </location>
</feature>
<evidence type="ECO:0000256" key="5">
    <source>
        <dbReference type="ARBA" id="ARBA00023136"/>
    </source>
</evidence>
<dbReference type="Pfam" id="PF07690">
    <property type="entry name" value="MFS_1"/>
    <property type="match status" value="1"/>
</dbReference>
<protein>
    <submittedName>
        <fullName evidence="8">MFS transporter</fullName>
    </submittedName>
    <submittedName>
        <fullName evidence="10">Major facilitator family transporter</fullName>
    </submittedName>
</protein>
<gene>
    <name evidence="10" type="primary">ydhP_2</name>
    <name evidence="9" type="synonym">ydhP_3</name>
    <name evidence="8" type="ORF">LS45_02160</name>
    <name evidence="10" type="ORF">SAMEA4873561_01075</name>
    <name evidence="9" type="ORF">SAMEA4873648_01918</name>
</gene>
<dbReference type="CDD" id="cd17324">
    <property type="entry name" value="MFS_NepI_like"/>
    <property type="match status" value="1"/>
</dbReference>
<feature type="transmembrane region" description="Helical" evidence="6">
    <location>
        <begin position="178"/>
        <end position="199"/>
    </location>
</feature>
<dbReference type="InterPro" id="IPR011701">
    <property type="entry name" value="MFS"/>
</dbReference>
<evidence type="ECO:0000313" key="9">
    <source>
        <dbReference type="EMBL" id="VGL61591.1"/>
    </source>
</evidence>
<evidence type="ECO:0000256" key="2">
    <source>
        <dbReference type="ARBA" id="ARBA00022475"/>
    </source>
</evidence>
<dbReference type="EMBL" id="JRRF01000003">
    <property type="protein sequence ID" value="KII07380.1"/>
    <property type="molecule type" value="Genomic_DNA"/>
</dbReference>
<feature type="transmembrane region" description="Helical" evidence="6">
    <location>
        <begin position="87"/>
        <end position="107"/>
    </location>
</feature>
<evidence type="ECO:0000313" key="8">
    <source>
        <dbReference type="EMBL" id="KII07380.1"/>
    </source>
</evidence>
<feature type="transmembrane region" description="Helical" evidence="6">
    <location>
        <begin position="58"/>
        <end position="80"/>
    </location>
</feature>
<proteinExistence type="predicted"/>
<dbReference type="SUPFAM" id="SSF103473">
    <property type="entry name" value="MFS general substrate transporter"/>
    <property type="match status" value="1"/>
</dbReference>
<evidence type="ECO:0000259" key="7">
    <source>
        <dbReference type="PROSITE" id="PS50850"/>
    </source>
</evidence>
<reference evidence="10" key="2">
    <citation type="submission" date="2019-03" db="EMBL/GenBank/DDBJ databases">
        <authorList>
            <consortium name="Pathogen Informatics"/>
        </authorList>
    </citation>
    <scope>NUCLEOTIDE SEQUENCE</scope>
    <source>
        <strain evidence="10">5012STDY7626360</strain>
        <strain evidence="9">5012STDY7626446</strain>
    </source>
</reference>
<dbReference type="Proteomes" id="UP000031820">
    <property type="component" value="Unassembled WGS sequence"/>
</dbReference>
<keyword evidence="5 6" id="KW-0472">Membrane</keyword>
<evidence type="ECO:0000313" key="10">
    <source>
        <dbReference type="EMBL" id="VGM32819.1"/>
    </source>
</evidence>
<comment type="subcellular location">
    <subcellularLocation>
        <location evidence="1">Cell membrane</location>
        <topology evidence="1">Multi-pass membrane protein</topology>
    </subcellularLocation>
</comment>
<dbReference type="EMBL" id="CAAHDG010000003">
    <property type="protein sequence ID" value="VGM32819.1"/>
    <property type="molecule type" value="Genomic_DNA"/>
</dbReference>
<keyword evidence="2" id="KW-1003">Cell membrane</keyword>
<dbReference type="EMBL" id="CAAHCS010000002">
    <property type="protein sequence ID" value="VGL61591.1"/>
    <property type="molecule type" value="Genomic_DNA"/>
</dbReference>
<evidence type="ECO:0000313" key="11">
    <source>
        <dbReference type="Proteomes" id="UP000031820"/>
    </source>
</evidence>
<dbReference type="InterPro" id="IPR036259">
    <property type="entry name" value="MFS_trans_sf"/>
</dbReference>
<evidence type="ECO:0000256" key="4">
    <source>
        <dbReference type="ARBA" id="ARBA00022989"/>
    </source>
</evidence>
<evidence type="ECO:0000256" key="1">
    <source>
        <dbReference type="ARBA" id="ARBA00004651"/>
    </source>
</evidence>
<feature type="transmembrane region" description="Helical" evidence="6">
    <location>
        <begin position="146"/>
        <end position="166"/>
    </location>
</feature>
<organism evidence="10">
    <name type="scientific">Klebsiella pneumoniae</name>
    <dbReference type="NCBI Taxonomy" id="573"/>
    <lineage>
        <taxon>Bacteria</taxon>
        <taxon>Pseudomonadati</taxon>
        <taxon>Pseudomonadota</taxon>
        <taxon>Gammaproteobacteria</taxon>
        <taxon>Enterobacterales</taxon>
        <taxon>Enterobacteriaceae</taxon>
        <taxon>Klebsiella/Raoultella group</taxon>
        <taxon>Klebsiella</taxon>
        <taxon>Klebsiella pneumoniae complex</taxon>
    </lineage>
</organism>